<dbReference type="InterPro" id="IPR011006">
    <property type="entry name" value="CheY-like_superfamily"/>
</dbReference>
<dbReference type="EMBL" id="REFV01000009">
    <property type="protein sequence ID" value="RMB58045.1"/>
    <property type="molecule type" value="Genomic_DNA"/>
</dbReference>
<keyword evidence="2 6" id="KW-0238">DNA-binding</keyword>
<evidence type="ECO:0000256" key="2">
    <source>
        <dbReference type="ARBA" id="ARBA00023125"/>
    </source>
</evidence>
<feature type="domain" description="HTH luxR-type" evidence="4">
    <location>
        <begin position="143"/>
        <end position="209"/>
    </location>
</feature>
<proteinExistence type="predicted"/>
<dbReference type="CDD" id="cd06170">
    <property type="entry name" value="LuxR_C_like"/>
    <property type="match status" value="1"/>
</dbReference>
<evidence type="ECO:0000313" key="6">
    <source>
        <dbReference type="EMBL" id="RMB58045.1"/>
    </source>
</evidence>
<dbReference type="InterPro" id="IPR036388">
    <property type="entry name" value="WH-like_DNA-bd_sf"/>
</dbReference>
<dbReference type="InterPro" id="IPR051015">
    <property type="entry name" value="EvgA-like"/>
</dbReference>
<dbReference type="Pfam" id="PF00072">
    <property type="entry name" value="Response_reg"/>
    <property type="match status" value="1"/>
</dbReference>
<dbReference type="PROSITE" id="PS50043">
    <property type="entry name" value="HTH_LUXR_2"/>
    <property type="match status" value="1"/>
</dbReference>
<dbReference type="InterPro" id="IPR000792">
    <property type="entry name" value="Tscrpt_reg_LuxR_C"/>
</dbReference>
<dbReference type="GO" id="GO:0006355">
    <property type="term" value="P:regulation of DNA-templated transcription"/>
    <property type="evidence" value="ECO:0007669"/>
    <property type="project" value="InterPro"/>
</dbReference>
<dbReference type="PROSITE" id="PS50110">
    <property type="entry name" value="RESPONSE_REGULATORY"/>
    <property type="match status" value="1"/>
</dbReference>
<reference evidence="6 7" key="1">
    <citation type="submission" date="2018-10" db="EMBL/GenBank/DDBJ databases">
        <title>Dokdonia luteus sp. nov., isolated from sea water.</title>
        <authorList>
            <person name="Zhou L.Y."/>
            <person name="Du Z.J."/>
        </authorList>
    </citation>
    <scope>NUCLEOTIDE SEQUENCE [LARGE SCALE GENOMIC DNA]</scope>
    <source>
        <strain evidence="6 7">SH27</strain>
    </source>
</reference>
<dbReference type="PROSITE" id="PS00622">
    <property type="entry name" value="HTH_LUXR_1"/>
    <property type="match status" value="1"/>
</dbReference>
<evidence type="ECO:0000256" key="3">
    <source>
        <dbReference type="PROSITE-ProRule" id="PRU00169"/>
    </source>
</evidence>
<dbReference type="SMART" id="SM00448">
    <property type="entry name" value="REC"/>
    <property type="match status" value="1"/>
</dbReference>
<feature type="domain" description="Response regulatory" evidence="5">
    <location>
        <begin position="6"/>
        <end position="122"/>
    </location>
</feature>
<dbReference type="InterPro" id="IPR001789">
    <property type="entry name" value="Sig_transdc_resp-reg_receiver"/>
</dbReference>
<evidence type="ECO:0000259" key="4">
    <source>
        <dbReference type="PROSITE" id="PS50043"/>
    </source>
</evidence>
<gene>
    <name evidence="6" type="ORF">EAX61_10530</name>
</gene>
<protein>
    <submittedName>
        <fullName evidence="6">DNA-binding response regulator</fullName>
    </submittedName>
</protein>
<dbReference type="PANTHER" id="PTHR45566:SF2">
    <property type="entry name" value="NARL SUBFAMILY"/>
    <property type="match status" value="1"/>
</dbReference>
<comment type="caution">
    <text evidence="6">The sequence shown here is derived from an EMBL/GenBank/DDBJ whole genome shotgun (WGS) entry which is preliminary data.</text>
</comment>
<name>A0A3M0FZW3_9FLAO</name>
<dbReference type="AlphaFoldDB" id="A0A3M0FZW3"/>
<feature type="modified residue" description="4-aspartylphosphate" evidence="3">
    <location>
        <position position="56"/>
    </location>
</feature>
<dbReference type="Gene3D" id="1.10.10.10">
    <property type="entry name" value="Winged helix-like DNA-binding domain superfamily/Winged helix DNA-binding domain"/>
    <property type="match status" value="1"/>
</dbReference>
<dbReference type="GO" id="GO:0000160">
    <property type="term" value="P:phosphorelay signal transduction system"/>
    <property type="evidence" value="ECO:0007669"/>
    <property type="project" value="InterPro"/>
</dbReference>
<dbReference type="GO" id="GO:0003677">
    <property type="term" value="F:DNA binding"/>
    <property type="evidence" value="ECO:0007669"/>
    <property type="project" value="UniProtKB-KW"/>
</dbReference>
<dbReference type="SUPFAM" id="SSF52172">
    <property type="entry name" value="CheY-like"/>
    <property type="match status" value="1"/>
</dbReference>
<dbReference type="CDD" id="cd17535">
    <property type="entry name" value="REC_NarL-like"/>
    <property type="match status" value="1"/>
</dbReference>
<evidence type="ECO:0000313" key="7">
    <source>
        <dbReference type="Proteomes" id="UP000281985"/>
    </source>
</evidence>
<organism evidence="6 7">
    <name type="scientific">Dokdonia sinensis</name>
    <dbReference type="NCBI Taxonomy" id="2479847"/>
    <lineage>
        <taxon>Bacteria</taxon>
        <taxon>Pseudomonadati</taxon>
        <taxon>Bacteroidota</taxon>
        <taxon>Flavobacteriia</taxon>
        <taxon>Flavobacteriales</taxon>
        <taxon>Flavobacteriaceae</taxon>
        <taxon>Dokdonia</taxon>
    </lineage>
</organism>
<evidence type="ECO:0000256" key="1">
    <source>
        <dbReference type="ARBA" id="ARBA00022553"/>
    </source>
</evidence>
<accession>A0A3M0FZW3</accession>
<evidence type="ECO:0000259" key="5">
    <source>
        <dbReference type="PROSITE" id="PS50110"/>
    </source>
</evidence>
<keyword evidence="1 3" id="KW-0597">Phosphoprotein</keyword>
<dbReference type="Pfam" id="PF00196">
    <property type="entry name" value="GerE"/>
    <property type="match status" value="1"/>
</dbReference>
<dbReference type="RefSeq" id="WP_121917648.1">
    <property type="nucleotide sequence ID" value="NZ_REFV01000009.1"/>
</dbReference>
<dbReference type="SMART" id="SM00421">
    <property type="entry name" value="HTH_LUXR"/>
    <property type="match status" value="1"/>
</dbReference>
<dbReference type="SUPFAM" id="SSF46894">
    <property type="entry name" value="C-terminal effector domain of the bipartite response regulators"/>
    <property type="match status" value="1"/>
</dbReference>
<dbReference type="InterPro" id="IPR016032">
    <property type="entry name" value="Sig_transdc_resp-reg_C-effctor"/>
</dbReference>
<keyword evidence="7" id="KW-1185">Reference proteome</keyword>
<sequence>MTTNLKILIADDHPMLLKGLVEAFRDAGYSDLLEATNGAQALEKIVETKPAIAILDIEMPLLTGFEVISKCKTLGLQETKFVIITSFKEKSFVAKAKKLNISGYLLKDEPFSEIHKCVQTIASGKNYFSKTFDQIFSAEVAPNIEKIKFLSPSERTIIRLIAQGNSSREIGDLLTISFRTVQKHRANIIAKLDLDSASDSLSIWTKEHKELILSL</sequence>
<dbReference type="PANTHER" id="PTHR45566">
    <property type="entry name" value="HTH-TYPE TRANSCRIPTIONAL REGULATOR YHJB-RELATED"/>
    <property type="match status" value="1"/>
</dbReference>
<dbReference type="Gene3D" id="3.40.50.2300">
    <property type="match status" value="1"/>
</dbReference>
<dbReference type="InterPro" id="IPR058245">
    <property type="entry name" value="NreC/VraR/RcsB-like_REC"/>
</dbReference>
<dbReference type="OrthoDB" id="9795108at2"/>
<dbReference type="PRINTS" id="PR00038">
    <property type="entry name" value="HTHLUXR"/>
</dbReference>
<dbReference type="Proteomes" id="UP000281985">
    <property type="component" value="Unassembled WGS sequence"/>
</dbReference>